<keyword evidence="1" id="KW-0560">Oxidoreductase</keyword>
<organism evidence="3 4">
    <name type="scientific">Polaromonas aquatica</name>
    <dbReference type="NCBI Taxonomy" id="332657"/>
    <lineage>
        <taxon>Bacteria</taxon>
        <taxon>Pseudomonadati</taxon>
        <taxon>Pseudomonadota</taxon>
        <taxon>Betaproteobacteria</taxon>
        <taxon>Burkholderiales</taxon>
        <taxon>Comamonadaceae</taxon>
        <taxon>Polaromonas</taxon>
    </lineage>
</organism>
<dbReference type="InterPro" id="IPR036188">
    <property type="entry name" value="FAD/NAD-bd_sf"/>
</dbReference>
<protein>
    <submittedName>
        <fullName evidence="3">FAD-dependent oxidoreductase</fullName>
    </submittedName>
</protein>
<dbReference type="Proteomes" id="UP001596270">
    <property type="component" value="Unassembled WGS sequence"/>
</dbReference>
<evidence type="ECO:0000313" key="3">
    <source>
        <dbReference type="EMBL" id="MFC6281099.1"/>
    </source>
</evidence>
<evidence type="ECO:0000259" key="2">
    <source>
        <dbReference type="Pfam" id="PF01266"/>
    </source>
</evidence>
<gene>
    <name evidence="3" type="ORF">ACFQND_07630</name>
</gene>
<dbReference type="Pfam" id="PF01266">
    <property type="entry name" value="DAO"/>
    <property type="match status" value="1"/>
</dbReference>
<proteinExistence type="predicted"/>
<name>A0ABW1TVY3_9BURK</name>
<dbReference type="SUPFAM" id="SSF51905">
    <property type="entry name" value="FAD/NAD(P)-binding domain"/>
    <property type="match status" value="1"/>
</dbReference>
<dbReference type="RefSeq" id="WP_371437470.1">
    <property type="nucleotide sequence ID" value="NZ_JBHSRS010000016.1"/>
</dbReference>
<dbReference type="Gene3D" id="3.50.50.60">
    <property type="entry name" value="FAD/NAD(P)-binding domain"/>
    <property type="match status" value="1"/>
</dbReference>
<feature type="domain" description="FAD dependent oxidoreductase" evidence="2">
    <location>
        <begin position="4"/>
        <end position="161"/>
    </location>
</feature>
<keyword evidence="4" id="KW-1185">Reference proteome</keyword>
<accession>A0ABW1TVY3</accession>
<sequence>MHIGIAGAGLLGRLLAFELSRAGHVVEVFDPAPGPQAPACGPGTAPYAAGWTAAGMLSPTAELESADEHVFALGLRSLDLWPAIVAALGLPVELHRRGSLLLAHRVVDLLQHKAPTGHAPQRLDAAALRDLEPDVHGVAHAWLLPHEGQIHTVATTTWLTGASCCRCRLWALPAWTSRGRSKLRAAAPLVWR</sequence>
<dbReference type="InterPro" id="IPR006076">
    <property type="entry name" value="FAD-dep_OxRdtase"/>
</dbReference>
<evidence type="ECO:0000313" key="4">
    <source>
        <dbReference type="Proteomes" id="UP001596270"/>
    </source>
</evidence>
<dbReference type="Gene3D" id="3.30.9.10">
    <property type="entry name" value="D-Amino Acid Oxidase, subunit A, domain 2"/>
    <property type="match status" value="1"/>
</dbReference>
<reference evidence="4" key="1">
    <citation type="journal article" date="2019" name="Int. J. Syst. Evol. Microbiol.">
        <title>The Global Catalogue of Microorganisms (GCM) 10K type strain sequencing project: providing services to taxonomists for standard genome sequencing and annotation.</title>
        <authorList>
            <consortium name="The Broad Institute Genomics Platform"/>
            <consortium name="The Broad Institute Genome Sequencing Center for Infectious Disease"/>
            <person name="Wu L."/>
            <person name="Ma J."/>
        </authorList>
    </citation>
    <scope>NUCLEOTIDE SEQUENCE [LARGE SCALE GENOMIC DNA]</scope>
    <source>
        <strain evidence="4">CCUG 39402</strain>
    </source>
</reference>
<comment type="caution">
    <text evidence="3">The sequence shown here is derived from an EMBL/GenBank/DDBJ whole genome shotgun (WGS) entry which is preliminary data.</text>
</comment>
<evidence type="ECO:0000256" key="1">
    <source>
        <dbReference type="ARBA" id="ARBA00023002"/>
    </source>
</evidence>
<dbReference type="EMBL" id="JBHSRS010000016">
    <property type="protein sequence ID" value="MFC6281099.1"/>
    <property type="molecule type" value="Genomic_DNA"/>
</dbReference>